<dbReference type="OrthoDB" id="285310at2157"/>
<sequence>MQDDDSAGEQLGIVIETNDPERVWNAFRLGITAVEDGHDVSVFLLGAGVESEEITHDTFDVRDRMTAFVDAGGDLEACGTCLDLRNEEGSDYCPMSTMADLLEIVTESDRVLTIG</sequence>
<keyword evidence="2" id="KW-1185">Reference proteome</keyword>
<dbReference type="InterPro" id="IPR003787">
    <property type="entry name" value="Sulphur_relay_DsrE/F-like"/>
</dbReference>
<dbReference type="SUPFAM" id="SSF75169">
    <property type="entry name" value="DsrEFH-like"/>
    <property type="match status" value="1"/>
</dbReference>
<evidence type="ECO:0000313" key="1">
    <source>
        <dbReference type="EMBL" id="SEH37019.1"/>
    </source>
</evidence>
<dbReference type="Proteomes" id="UP000199215">
    <property type="component" value="Unassembled WGS sequence"/>
</dbReference>
<dbReference type="InterPro" id="IPR027396">
    <property type="entry name" value="DsrEFH-like"/>
</dbReference>
<organism evidence="1 2">
    <name type="scientific">Halopenitus malekzadehii</name>
    <dbReference type="NCBI Taxonomy" id="1267564"/>
    <lineage>
        <taxon>Archaea</taxon>
        <taxon>Methanobacteriati</taxon>
        <taxon>Methanobacteriota</taxon>
        <taxon>Stenosarchaea group</taxon>
        <taxon>Halobacteria</taxon>
        <taxon>Halobacteriales</taxon>
        <taxon>Haloferacaceae</taxon>
        <taxon>Halopenitus</taxon>
    </lineage>
</organism>
<name>A0A1H6HMK1_9EURY</name>
<proteinExistence type="predicted"/>
<dbReference type="RefSeq" id="WP_092812838.1">
    <property type="nucleotide sequence ID" value="NZ_FNWU01000001.1"/>
</dbReference>
<accession>A0A1H6HMK1</accession>
<reference evidence="1 2" key="1">
    <citation type="submission" date="2016-10" db="EMBL/GenBank/DDBJ databases">
        <authorList>
            <person name="de Groot N.N."/>
        </authorList>
    </citation>
    <scope>NUCLEOTIDE SEQUENCE [LARGE SCALE GENOMIC DNA]</scope>
    <source>
        <strain evidence="1 2">IBRC-M10418</strain>
    </source>
</reference>
<protein>
    <submittedName>
        <fullName evidence="1">Uncharacterized protein involved in oxidation of intracellular sulfur</fullName>
    </submittedName>
</protein>
<dbReference type="STRING" id="1267564.SAMN05192561_101116"/>
<gene>
    <name evidence="1" type="ORF">SAMN05192561_101116</name>
</gene>
<dbReference type="Pfam" id="PF02635">
    <property type="entry name" value="DsrE"/>
    <property type="match status" value="1"/>
</dbReference>
<dbReference type="Gene3D" id="3.40.1260.10">
    <property type="entry name" value="DsrEFH-like"/>
    <property type="match status" value="1"/>
</dbReference>
<evidence type="ECO:0000313" key="2">
    <source>
        <dbReference type="Proteomes" id="UP000199215"/>
    </source>
</evidence>
<dbReference type="EMBL" id="FNWU01000001">
    <property type="protein sequence ID" value="SEH37019.1"/>
    <property type="molecule type" value="Genomic_DNA"/>
</dbReference>
<dbReference type="AlphaFoldDB" id="A0A1H6HMK1"/>